<dbReference type="Pfam" id="PF17764">
    <property type="entry name" value="PriA_3primeBD"/>
    <property type="match status" value="1"/>
</dbReference>
<feature type="binding site" evidence="12">
    <location>
        <position position="434"/>
    </location>
    <ligand>
        <name>Zn(2+)</name>
        <dbReference type="ChEBI" id="CHEBI:29105"/>
        <label>1</label>
    </ligand>
</feature>
<keyword evidence="1 12" id="KW-0639">Primosome</keyword>
<organism evidence="14 15">
    <name type="scientific">Sulfurivirga caldicuralii</name>
    <dbReference type="NCBI Taxonomy" id="364032"/>
    <lineage>
        <taxon>Bacteria</taxon>
        <taxon>Pseudomonadati</taxon>
        <taxon>Pseudomonadota</taxon>
        <taxon>Gammaproteobacteria</taxon>
        <taxon>Thiotrichales</taxon>
        <taxon>Piscirickettsiaceae</taxon>
        <taxon>Sulfurivirga</taxon>
    </lineage>
</organism>
<dbReference type="InterPro" id="IPR011545">
    <property type="entry name" value="DEAD/DEAH_box_helicase_dom"/>
</dbReference>
<dbReference type="InterPro" id="IPR041222">
    <property type="entry name" value="PriA_3primeBD"/>
</dbReference>
<dbReference type="Pfam" id="PF18074">
    <property type="entry name" value="PriA_C"/>
    <property type="match status" value="1"/>
</dbReference>
<dbReference type="InterPro" id="IPR040498">
    <property type="entry name" value="PriA_CRR"/>
</dbReference>
<feature type="binding site" evidence="12">
    <location>
        <position position="458"/>
    </location>
    <ligand>
        <name>Zn(2+)</name>
        <dbReference type="ChEBI" id="CHEBI:29105"/>
        <label>2</label>
    </ligand>
</feature>
<dbReference type="PROSITE" id="PS51192">
    <property type="entry name" value="HELICASE_ATP_BIND_1"/>
    <property type="match status" value="1"/>
</dbReference>
<protein>
    <recommendedName>
        <fullName evidence="12">Replication restart protein PriA</fullName>
    </recommendedName>
    <alternativeName>
        <fullName evidence="12">ATP-dependent DNA helicase PriA</fullName>
        <ecNumber evidence="12">5.6.2.4</ecNumber>
    </alternativeName>
    <alternativeName>
        <fullName evidence="12">DNA 3'-5' helicase PriA</fullName>
    </alternativeName>
</protein>
<evidence type="ECO:0000256" key="5">
    <source>
        <dbReference type="ARBA" id="ARBA00022801"/>
    </source>
</evidence>
<dbReference type="RefSeq" id="WP_074200510.1">
    <property type="nucleotide sequence ID" value="NZ_FSRE01000001.1"/>
</dbReference>
<dbReference type="SMART" id="SM00490">
    <property type="entry name" value="HELICc"/>
    <property type="match status" value="1"/>
</dbReference>
<dbReference type="SUPFAM" id="SSF52540">
    <property type="entry name" value="P-loop containing nucleoside triphosphate hydrolases"/>
    <property type="match status" value="2"/>
</dbReference>
<dbReference type="NCBIfam" id="NF004067">
    <property type="entry name" value="PRK05580.1-4"/>
    <property type="match status" value="1"/>
</dbReference>
<evidence type="ECO:0000256" key="11">
    <source>
        <dbReference type="ARBA" id="ARBA00048988"/>
    </source>
</evidence>
<dbReference type="CDD" id="cd18804">
    <property type="entry name" value="SF2_C_priA"/>
    <property type="match status" value="1"/>
</dbReference>
<dbReference type="InterPro" id="IPR027417">
    <property type="entry name" value="P-loop_NTPase"/>
</dbReference>
<dbReference type="CDD" id="cd17929">
    <property type="entry name" value="DEXHc_priA"/>
    <property type="match status" value="1"/>
</dbReference>
<keyword evidence="5 12" id="KW-0378">Hydrolase</keyword>
<dbReference type="GO" id="GO:0043138">
    <property type="term" value="F:3'-5' DNA helicase activity"/>
    <property type="evidence" value="ECO:0007669"/>
    <property type="project" value="UniProtKB-EC"/>
</dbReference>
<dbReference type="Pfam" id="PF18319">
    <property type="entry name" value="Zn_ribbon_PriA"/>
    <property type="match status" value="1"/>
</dbReference>
<evidence type="ECO:0000256" key="3">
    <source>
        <dbReference type="ARBA" id="ARBA00022723"/>
    </source>
</evidence>
<feature type="binding site" evidence="12">
    <location>
        <position position="431"/>
    </location>
    <ligand>
        <name>Zn(2+)</name>
        <dbReference type="ChEBI" id="CHEBI:29105"/>
        <label>1</label>
    </ligand>
</feature>
<evidence type="ECO:0000313" key="14">
    <source>
        <dbReference type="EMBL" id="SIN70524.1"/>
    </source>
</evidence>
<evidence type="ECO:0000256" key="4">
    <source>
        <dbReference type="ARBA" id="ARBA00022741"/>
    </source>
</evidence>
<dbReference type="Gene3D" id="3.40.1440.60">
    <property type="entry name" value="PriA, 3(prime) DNA-binding domain"/>
    <property type="match status" value="1"/>
</dbReference>
<feature type="binding site" evidence="12">
    <location>
        <position position="440"/>
    </location>
    <ligand>
        <name>Zn(2+)</name>
        <dbReference type="ChEBI" id="CHEBI:29105"/>
        <label>2</label>
    </ligand>
</feature>
<dbReference type="GO" id="GO:0006310">
    <property type="term" value="P:DNA recombination"/>
    <property type="evidence" value="ECO:0007669"/>
    <property type="project" value="InterPro"/>
</dbReference>
<evidence type="ECO:0000256" key="12">
    <source>
        <dbReference type="HAMAP-Rule" id="MF_00983"/>
    </source>
</evidence>
<dbReference type="STRING" id="364032.SAMN05443662_0170"/>
<sequence>MTLHRIAVAVPGPFPFALTYLSDVPVPAGVRVEVPLRGRKVVGVVLDVPADDTLPEYRLKSIARILDEAPVLDETLLTFVQRLAAYYHAPLGEVMQLALPVALRQGKPMAVADVPLWQLTEAGRQQAVEDLPTRAVRQRRLLAHLRAVGSADAEALRGVSEDWRGTLRRFEEKGWVEVRTRPCLARKVEPDPRHDLNAAQEAVVSAIDTDTFGVHLLQGVTGSGKTAVYLALLERVLAAGRQALVLVPEIALTPQMVDRFEQWLGEPVVALHSGLNETERHCGWWMLASGQARVALGTRSALFSRFRNLGLIVVDEEHDPSYKQQEGVRYHARDMAIWRAQQLAIPVVLGSATPSLESLHHAQTGRYQHLSLPERVGGGALPQVKLLDIRGERIDAGVSAPLRHAMARHLAAGNQVLLFLNRRGFAPVLMCHDCGWQADCPACDSHLTYHARPEHLHCHHCDYQRPVPPTCPQCGSRNWLHVGQGTERLEAAMADVFPAVPVVRIDRDTTRRKGALEEQLARVHAGEPMILLGTQMLAKGHDFANVSLVGLLEMDQGLFSPDFHAPERMAQLIVQVAGRAGRRAQASEILLQTHQPDHPLLRTLAEGGYEAFAEAALQERQLAGLPPFSHQALLRVRSHHSEAAQAFLTQVTTAMGIWPQVADGSVALWGPVPSPMPRRQGYWRWQLLLQSESRKPLHAVLHRLVHGLWRQTPSAVQWSLDVDPVDLY</sequence>
<dbReference type="GO" id="GO:0006269">
    <property type="term" value="P:DNA replication, synthesis of primer"/>
    <property type="evidence" value="ECO:0007669"/>
    <property type="project" value="UniProtKB-KW"/>
</dbReference>
<comment type="catalytic activity">
    <reaction evidence="12">
        <text>Couples ATP hydrolysis with the unwinding of duplex DNA by translocating in the 3'-5' direction.</text>
        <dbReference type="EC" id="5.6.2.4"/>
    </reaction>
</comment>
<dbReference type="Proteomes" id="UP000198461">
    <property type="component" value="Unassembled WGS sequence"/>
</dbReference>
<evidence type="ECO:0000256" key="9">
    <source>
        <dbReference type="ARBA" id="ARBA00023125"/>
    </source>
</evidence>
<feature type="binding site" evidence="12">
    <location>
        <position position="443"/>
    </location>
    <ligand>
        <name>Zn(2+)</name>
        <dbReference type="ChEBI" id="CHEBI:29105"/>
        <label>2</label>
    </ligand>
</feature>
<evidence type="ECO:0000256" key="6">
    <source>
        <dbReference type="ARBA" id="ARBA00022806"/>
    </source>
</evidence>
<evidence type="ECO:0000256" key="1">
    <source>
        <dbReference type="ARBA" id="ARBA00022515"/>
    </source>
</evidence>
<dbReference type="InterPro" id="IPR005259">
    <property type="entry name" value="PriA"/>
</dbReference>
<comment type="similarity">
    <text evidence="12">Belongs to the helicase family. PriA subfamily.</text>
</comment>
<reference evidence="14 15" key="1">
    <citation type="submission" date="2016-11" db="EMBL/GenBank/DDBJ databases">
        <authorList>
            <person name="Jaros S."/>
            <person name="Januszkiewicz K."/>
            <person name="Wedrychowicz H."/>
        </authorList>
    </citation>
    <scope>NUCLEOTIDE SEQUENCE [LARGE SCALE GENOMIC DNA]</scope>
    <source>
        <strain evidence="14 15">DSM 17737</strain>
    </source>
</reference>
<dbReference type="NCBIfam" id="TIGR00595">
    <property type="entry name" value="priA"/>
    <property type="match status" value="1"/>
</dbReference>
<dbReference type="PANTHER" id="PTHR30580">
    <property type="entry name" value="PRIMOSOMAL PROTEIN N"/>
    <property type="match status" value="1"/>
</dbReference>
<keyword evidence="4 12" id="KW-0547">Nucleotide-binding</keyword>
<dbReference type="GO" id="GO:0005524">
    <property type="term" value="F:ATP binding"/>
    <property type="evidence" value="ECO:0007669"/>
    <property type="project" value="UniProtKB-UniRule"/>
</dbReference>
<evidence type="ECO:0000313" key="15">
    <source>
        <dbReference type="Proteomes" id="UP000198461"/>
    </source>
</evidence>
<dbReference type="FunFam" id="3.40.50.300:FF:000489">
    <property type="entry name" value="Primosome assembly protein PriA"/>
    <property type="match status" value="1"/>
</dbReference>
<accession>A0A1N6DIL4</accession>
<dbReference type="GO" id="GO:1990077">
    <property type="term" value="C:primosome complex"/>
    <property type="evidence" value="ECO:0007669"/>
    <property type="project" value="UniProtKB-UniRule"/>
</dbReference>
<feature type="binding site" evidence="12">
    <location>
        <position position="474"/>
    </location>
    <ligand>
        <name>Zn(2+)</name>
        <dbReference type="ChEBI" id="CHEBI:29105"/>
        <label>1</label>
    </ligand>
</feature>
<dbReference type="HAMAP" id="MF_00983">
    <property type="entry name" value="PriA"/>
    <property type="match status" value="1"/>
</dbReference>
<dbReference type="Pfam" id="PF00271">
    <property type="entry name" value="Helicase_C"/>
    <property type="match status" value="1"/>
</dbReference>
<comment type="subunit">
    <text evidence="12">Component of the replication restart primosome.</text>
</comment>
<dbReference type="GO" id="GO:0016887">
    <property type="term" value="F:ATP hydrolysis activity"/>
    <property type="evidence" value="ECO:0007669"/>
    <property type="project" value="RHEA"/>
</dbReference>
<feature type="binding site" evidence="12">
    <location>
        <position position="471"/>
    </location>
    <ligand>
        <name>Zn(2+)</name>
        <dbReference type="ChEBI" id="CHEBI:29105"/>
        <label>1</label>
    </ligand>
</feature>
<name>A0A1N6DIL4_9GAMM</name>
<evidence type="ECO:0000256" key="2">
    <source>
        <dbReference type="ARBA" id="ARBA00022705"/>
    </source>
</evidence>
<evidence type="ECO:0000256" key="8">
    <source>
        <dbReference type="ARBA" id="ARBA00022840"/>
    </source>
</evidence>
<dbReference type="GO" id="GO:0003677">
    <property type="term" value="F:DNA binding"/>
    <property type="evidence" value="ECO:0007669"/>
    <property type="project" value="UniProtKB-UniRule"/>
</dbReference>
<keyword evidence="10 12" id="KW-0413">Isomerase</keyword>
<dbReference type="GO" id="GO:0006302">
    <property type="term" value="P:double-strand break repair"/>
    <property type="evidence" value="ECO:0007669"/>
    <property type="project" value="InterPro"/>
</dbReference>
<dbReference type="PANTHER" id="PTHR30580:SF0">
    <property type="entry name" value="PRIMOSOMAL PROTEIN N"/>
    <property type="match status" value="1"/>
</dbReference>
<feature type="binding site" evidence="12">
    <location>
        <position position="461"/>
    </location>
    <ligand>
        <name>Zn(2+)</name>
        <dbReference type="ChEBI" id="CHEBI:29105"/>
        <label>2</label>
    </ligand>
</feature>
<comment type="cofactor">
    <cofactor evidence="12">
        <name>Zn(2+)</name>
        <dbReference type="ChEBI" id="CHEBI:29105"/>
    </cofactor>
    <text evidence="12">Binds 2 zinc ions per subunit.</text>
</comment>
<comment type="catalytic activity">
    <reaction evidence="11 12">
        <text>ATP + H2O = ADP + phosphate + H(+)</text>
        <dbReference type="Rhea" id="RHEA:13065"/>
        <dbReference type="ChEBI" id="CHEBI:15377"/>
        <dbReference type="ChEBI" id="CHEBI:15378"/>
        <dbReference type="ChEBI" id="CHEBI:30616"/>
        <dbReference type="ChEBI" id="CHEBI:43474"/>
        <dbReference type="ChEBI" id="CHEBI:456216"/>
        <dbReference type="EC" id="5.6.2.4"/>
    </reaction>
</comment>
<comment type="function">
    <text evidence="12">Initiates the restart of stalled replication forks, which reloads the replicative helicase on sites other than the origin of replication. Recognizes and binds to abandoned replication forks and remodels them to uncover a helicase loading site. Promotes assembly of the primosome at these replication forks.</text>
</comment>
<dbReference type="Pfam" id="PF00270">
    <property type="entry name" value="DEAD"/>
    <property type="match status" value="1"/>
</dbReference>
<keyword evidence="3 12" id="KW-0479">Metal-binding</keyword>
<dbReference type="InterPro" id="IPR001650">
    <property type="entry name" value="Helicase_C-like"/>
</dbReference>
<dbReference type="Gene3D" id="3.40.50.300">
    <property type="entry name" value="P-loop containing nucleotide triphosphate hydrolases"/>
    <property type="match status" value="2"/>
</dbReference>
<keyword evidence="7 12" id="KW-0862">Zinc</keyword>
<gene>
    <name evidence="12" type="primary">priA</name>
    <name evidence="14" type="ORF">SAMN05443662_0170</name>
</gene>
<keyword evidence="6 12" id="KW-0347">Helicase</keyword>
<evidence type="ECO:0000256" key="7">
    <source>
        <dbReference type="ARBA" id="ARBA00022833"/>
    </source>
</evidence>
<dbReference type="SMART" id="SM00487">
    <property type="entry name" value="DEXDc"/>
    <property type="match status" value="1"/>
</dbReference>
<dbReference type="EC" id="5.6.2.4" evidence="12"/>
<evidence type="ECO:0000256" key="10">
    <source>
        <dbReference type="ARBA" id="ARBA00023235"/>
    </source>
</evidence>
<keyword evidence="9 12" id="KW-0238">DNA-binding</keyword>
<dbReference type="OrthoDB" id="9759544at2"/>
<proteinExistence type="inferred from homology"/>
<keyword evidence="2 12" id="KW-0235">DNA replication</keyword>
<dbReference type="NCBIfam" id="NF004065">
    <property type="entry name" value="PRK05580.1-1"/>
    <property type="match status" value="1"/>
</dbReference>
<dbReference type="InterPro" id="IPR014001">
    <property type="entry name" value="Helicase_ATP-bd"/>
</dbReference>
<feature type="domain" description="Helicase ATP-binding" evidence="13">
    <location>
        <begin position="206"/>
        <end position="372"/>
    </location>
</feature>
<keyword evidence="8 12" id="KW-0067">ATP-binding</keyword>
<dbReference type="GO" id="GO:0006270">
    <property type="term" value="P:DNA replication initiation"/>
    <property type="evidence" value="ECO:0007669"/>
    <property type="project" value="TreeGrafter"/>
</dbReference>
<dbReference type="InterPro" id="IPR042115">
    <property type="entry name" value="PriA_3primeBD_sf"/>
</dbReference>
<dbReference type="InterPro" id="IPR041236">
    <property type="entry name" value="PriA_C"/>
</dbReference>
<evidence type="ECO:0000259" key="13">
    <source>
        <dbReference type="PROSITE" id="PS51192"/>
    </source>
</evidence>
<dbReference type="GO" id="GO:0008270">
    <property type="term" value="F:zinc ion binding"/>
    <property type="evidence" value="ECO:0007669"/>
    <property type="project" value="UniProtKB-UniRule"/>
</dbReference>
<keyword evidence="15" id="KW-1185">Reference proteome</keyword>
<dbReference type="AlphaFoldDB" id="A0A1N6DIL4"/>
<dbReference type="EMBL" id="FSRE01000001">
    <property type="protein sequence ID" value="SIN70524.1"/>
    <property type="molecule type" value="Genomic_DNA"/>
</dbReference>